<dbReference type="GO" id="GO:0036376">
    <property type="term" value="P:sodium ion export across plasma membrane"/>
    <property type="evidence" value="ECO:0007669"/>
    <property type="project" value="TreeGrafter"/>
</dbReference>
<protein>
    <submittedName>
        <fullName evidence="8">Uncharacterized protein</fullName>
    </submittedName>
</protein>
<evidence type="ECO:0000256" key="1">
    <source>
        <dbReference type="ARBA" id="ARBA00004606"/>
    </source>
</evidence>
<dbReference type="InterPro" id="IPR000402">
    <property type="entry name" value="Na/K_ATPase_sub_beta"/>
</dbReference>
<gene>
    <name evidence="8" type="ORF">ILUMI_00338</name>
</gene>
<dbReference type="Gene3D" id="2.60.40.1660">
    <property type="entry name" value="Na, k-atpase alpha subunit"/>
    <property type="match status" value="1"/>
</dbReference>
<evidence type="ECO:0000256" key="7">
    <source>
        <dbReference type="SAM" id="Phobius"/>
    </source>
</evidence>
<accession>A0A8K0GLB7</accession>
<evidence type="ECO:0000256" key="4">
    <source>
        <dbReference type="ARBA" id="ARBA00022968"/>
    </source>
</evidence>
<dbReference type="Pfam" id="PF00287">
    <property type="entry name" value="Na_K-ATPase"/>
    <property type="match status" value="1"/>
</dbReference>
<dbReference type="Proteomes" id="UP000801492">
    <property type="component" value="Unassembled WGS sequence"/>
</dbReference>
<name>A0A8K0GLB7_IGNLU</name>
<comment type="subcellular location">
    <subcellularLocation>
        <location evidence="1">Membrane</location>
        <topology evidence="1">Single-pass type II membrane protein</topology>
    </subcellularLocation>
</comment>
<feature type="transmembrane region" description="Helical" evidence="7">
    <location>
        <begin position="18"/>
        <end position="37"/>
    </location>
</feature>
<keyword evidence="5 7" id="KW-1133">Transmembrane helix</keyword>
<reference evidence="8" key="1">
    <citation type="submission" date="2019-08" db="EMBL/GenBank/DDBJ databases">
        <title>The genome of the North American firefly Photinus pyralis.</title>
        <authorList>
            <consortium name="Photinus pyralis genome working group"/>
            <person name="Fallon T.R."/>
            <person name="Sander Lower S.E."/>
            <person name="Weng J.-K."/>
        </authorList>
    </citation>
    <scope>NUCLEOTIDE SEQUENCE</scope>
    <source>
        <strain evidence="8">TRF0915ILg1</strain>
        <tissue evidence="8">Whole body</tissue>
    </source>
</reference>
<dbReference type="GO" id="GO:0001671">
    <property type="term" value="F:ATPase activator activity"/>
    <property type="evidence" value="ECO:0007669"/>
    <property type="project" value="TreeGrafter"/>
</dbReference>
<keyword evidence="9" id="KW-1185">Reference proteome</keyword>
<evidence type="ECO:0000313" key="8">
    <source>
        <dbReference type="EMBL" id="KAF2905832.1"/>
    </source>
</evidence>
<keyword evidence="3 7" id="KW-0812">Transmembrane</keyword>
<evidence type="ECO:0000313" key="9">
    <source>
        <dbReference type="Proteomes" id="UP000801492"/>
    </source>
</evidence>
<evidence type="ECO:0000256" key="5">
    <source>
        <dbReference type="ARBA" id="ARBA00022989"/>
    </source>
</evidence>
<dbReference type="AlphaFoldDB" id="A0A8K0GLB7"/>
<dbReference type="GO" id="GO:1990573">
    <property type="term" value="P:potassium ion import across plasma membrane"/>
    <property type="evidence" value="ECO:0007669"/>
    <property type="project" value="TreeGrafter"/>
</dbReference>
<dbReference type="GO" id="GO:0005890">
    <property type="term" value="C:sodium:potassium-exchanging ATPase complex"/>
    <property type="evidence" value="ECO:0007669"/>
    <property type="project" value="InterPro"/>
</dbReference>
<organism evidence="8 9">
    <name type="scientific">Ignelater luminosus</name>
    <name type="common">Cucubano</name>
    <name type="synonym">Pyrophorus luminosus</name>
    <dbReference type="NCBI Taxonomy" id="2038154"/>
    <lineage>
        <taxon>Eukaryota</taxon>
        <taxon>Metazoa</taxon>
        <taxon>Ecdysozoa</taxon>
        <taxon>Arthropoda</taxon>
        <taxon>Hexapoda</taxon>
        <taxon>Insecta</taxon>
        <taxon>Pterygota</taxon>
        <taxon>Neoptera</taxon>
        <taxon>Endopterygota</taxon>
        <taxon>Coleoptera</taxon>
        <taxon>Polyphaga</taxon>
        <taxon>Elateriformia</taxon>
        <taxon>Elateroidea</taxon>
        <taxon>Elateridae</taxon>
        <taxon>Agrypninae</taxon>
        <taxon>Pyrophorini</taxon>
        <taxon>Ignelater</taxon>
    </lineage>
</organism>
<dbReference type="OrthoDB" id="5912413at2759"/>
<dbReference type="EMBL" id="VTPC01000423">
    <property type="protein sequence ID" value="KAF2905832.1"/>
    <property type="molecule type" value="Genomic_DNA"/>
</dbReference>
<keyword evidence="4" id="KW-0735">Signal-anchor</keyword>
<dbReference type="GO" id="GO:0030007">
    <property type="term" value="P:intracellular potassium ion homeostasis"/>
    <property type="evidence" value="ECO:0007669"/>
    <property type="project" value="TreeGrafter"/>
</dbReference>
<evidence type="ECO:0000256" key="6">
    <source>
        <dbReference type="ARBA" id="ARBA00023136"/>
    </source>
</evidence>
<dbReference type="InterPro" id="IPR038702">
    <property type="entry name" value="Na/K_ATPase_sub_beta_sf"/>
</dbReference>
<comment type="similarity">
    <text evidence="2">Belongs to the X(+)/potassium ATPases subunit beta family.</text>
</comment>
<evidence type="ECO:0000256" key="3">
    <source>
        <dbReference type="ARBA" id="ARBA00022692"/>
    </source>
</evidence>
<proteinExistence type="inferred from homology"/>
<dbReference type="GO" id="GO:0006883">
    <property type="term" value="P:intracellular sodium ion homeostasis"/>
    <property type="evidence" value="ECO:0007669"/>
    <property type="project" value="TreeGrafter"/>
</dbReference>
<comment type="caution">
    <text evidence="8">The sequence shown here is derived from an EMBL/GenBank/DDBJ whole genome shotgun (WGS) entry which is preliminary data.</text>
</comment>
<dbReference type="PANTHER" id="PTHR11523:SF31">
    <property type="entry name" value="AT04468P-RELATED"/>
    <property type="match status" value="1"/>
</dbReference>
<evidence type="ECO:0000256" key="2">
    <source>
        <dbReference type="ARBA" id="ARBA00005876"/>
    </source>
</evidence>
<dbReference type="PANTHER" id="PTHR11523">
    <property type="entry name" value="SODIUM/POTASSIUM-DEPENDENT ATPASE BETA SUBUNIT"/>
    <property type="match status" value="1"/>
</dbReference>
<sequence>MTVILPNKPKSIKVHRGVYCLFHLILALFFIICIIELRSNVVEITSTFKKVFPELEIQPSISESPKTVLIRYDEGDVTTVDRWIGLIDNFLDEYRTKSETRNVATLCDFKHPPKKGQSCPIDLDNFGPCSPPFYGYYSFSPCVFLRLSEIYNWIPEYYNTTDRLPPSMPIDLIREIKLSNNKNESNQIWISCAGEHDVDKESIEAFNYYPERGFPSYYFPRAHRNNRFLSPLIAVEIVNPKPGYIVSIECRIWSKNLPYKRNNSGERQGSIRFGIMRDELVYEEG</sequence>
<keyword evidence="6 7" id="KW-0472">Membrane</keyword>